<sequence>MAERVCPWWMGYFLLGPFRKISENPRKILAPFVENGMKVLEPGCGMGFFTLEAARLAGPQGRVYAIDLQPRMISALKRRVRRAGLSDVVEARLCPAETLGVEDLAGSIDLALALFLVHEVPDPGAFFREMRQALRPGGKCLIVEPAGHVSGEAFEATLDDACGAGFAVSPGPGLGKNHTAVLERG</sequence>
<dbReference type="Gene3D" id="3.40.50.150">
    <property type="entry name" value="Vaccinia Virus protein VP39"/>
    <property type="match status" value="1"/>
</dbReference>
<proteinExistence type="predicted"/>
<evidence type="ECO:0000259" key="4">
    <source>
        <dbReference type="Pfam" id="PF13847"/>
    </source>
</evidence>
<dbReference type="InterPro" id="IPR029063">
    <property type="entry name" value="SAM-dependent_MTases_sf"/>
</dbReference>
<dbReference type="PANTHER" id="PTHR43464">
    <property type="entry name" value="METHYLTRANSFERASE"/>
    <property type="match status" value="1"/>
</dbReference>
<keyword evidence="1 5" id="KW-0489">Methyltransferase</keyword>
<dbReference type="Pfam" id="PF13847">
    <property type="entry name" value="Methyltransf_31"/>
    <property type="match status" value="1"/>
</dbReference>
<dbReference type="GO" id="GO:0008168">
    <property type="term" value="F:methyltransferase activity"/>
    <property type="evidence" value="ECO:0007669"/>
    <property type="project" value="UniProtKB-KW"/>
</dbReference>
<dbReference type="EMBL" id="DSEC01000075">
    <property type="protein sequence ID" value="HER43031.1"/>
    <property type="molecule type" value="Genomic_DNA"/>
</dbReference>
<evidence type="ECO:0000256" key="2">
    <source>
        <dbReference type="ARBA" id="ARBA00022679"/>
    </source>
</evidence>
<keyword evidence="3" id="KW-0949">S-adenosyl-L-methionine</keyword>
<comment type="caution">
    <text evidence="5">The sequence shown here is derived from an EMBL/GenBank/DDBJ whole genome shotgun (WGS) entry which is preliminary data.</text>
</comment>
<dbReference type="CDD" id="cd02440">
    <property type="entry name" value="AdoMet_MTases"/>
    <property type="match status" value="1"/>
</dbReference>
<dbReference type="GO" id="GO:0032259">
    <property type="term" value="P:methylation"/>
    <property type="evidence" value="ECO:0007669"/>
    <property type="project" value="UniProtKB-KW"/>
</dbReference>
<evidence type="ECO:0000256" key="1">
    <source>
        <dbReference type="ARBA" id="ARBA00022603"/>
    </source>
</evidence>
<name>A0A7V2ATM4_UNCEI</name>
<gene>
    <name evidence="5" type="ORF">ENO08_01055</name>
</gene>
<accession>A0A7V2ATM4</accession>
<feature type="domain" description="Methyltransferase" evidence="4">
    <location>
        <begin position="35"/>
        <end position="146"/>
    </location>
</feature>
<dbReference type="SUPFAM" id="SSF53335">
    <property type="entry name" value="S-adenosyl-L-methionine-dependent methyltransferases"/>
    <property type="match status" value="1"/>
</dbReference>
<dbReference type="Proteomes" id="UP000886069">
    <property type="component" value="Unassembled WGS sequence"/>
</dbReference>
<evidence type="ECO:0000313" key="5">
    <source>
        <dbReference type="EMBL" id="HER43031.1"/>
    </source>
</evidence>
<keyword evidence="2" id="KW-0808">Transferase</keyword>
<reference evidence="5" key="1">
    <citation type="journal article" date="2020" name="mSystems">
        <title>Genome- and Community-Level Interaction Insights into Carbon Utilization and Element Cycling Functions of Hydrothermarchaeota in Hydrothermal Sediment.</title>
        <authorList>
            <person name="Zhou Z."/>
            <person name="Liu Y."/>
            <person name="Xu W."/>
            <person name="Pan J."/>
            <person name="Luo Z.H."/>
            <person name="Li M."/>
        </authorList>
    </citation>
    <scope>NUCLEOTIDE SEQUENCE [LARGE SCALE GENOMIC DNA]</scope>
    <source>
        <strain evidence="5">SpSt-1233</strain>
    </source>
</reference>
<evidence type="ECO:0000256" key="3">
    <source>
        <dbReference type="ARBA" id="ARBA00022691"/>
    </source>
</evidence>
<dbReference type="AlphaFoldDB" id="A0A7V2ATM4"/>
<dbReference type="PANTHER" id="PTHR43464:SF19">
    <property type="entry name" value="UBIQUINONE BIOSYNTHESIS O-METHYLTRANSFERASE, MITOCHONDRIAL"/>
    <property type="match status" value="1"/>
</dbReference>
<dbReference type="InterPro" id="IPR025714">
    <property type="entry name" value="Methyltranfer_dom"/>
</dbReference>
<protein>
    <submittedName>
        <fullName evidence="5">Class I SAM-dependent methyltransferase</fullName>
    </submittedName>
</protein>
<organism evidence="5">
    <name type="scientific">Eiseniibacteriota bacterium</name>
    <dbReference type="NCBI Taxonomy" id="2212470"/>
    <lineage>
        <taxon>Bacteria</taxon>
        <taxon>Candidatus Eiseniibacteriota</taxon>
    </lineage>
</organism>